<organism evidence="4 5">
    <name type="scientific">Shewanella eurypsychrophilus</name>
    <dbReference type="NCBI Taxonomy" id="2593656"/>
    <lineage>
        <taxon>Bacteria</taxon>
        <taxon>Pseudomonadati</taxon>
        <taxon>Pseudomonadota</taxon>
        <taxon>Gammaproteobacteria</taxon>
        <taxon>Alteromonadales</taxon>
        <taxon>Shewanellaceae</taxon>
        <taxon>Shewanella</taxon>
    </lineage>
</organism>
<dbReference type="Gene3D" id="3.30.700.10">
    <property type="entry name" value="Glycoprotein, Type 4 Pilin"/>
    <property type="match status" value="1"/>
</dbReference>
<protein>
    <submittedName>
        <fullName evidence="4">Prepilin-type N-terminal cleavage/methylation domain-containing protein</fullName>
    </submittedName>
</protein>
<dbReference type="Pfam" id="PF07963">
    <property type="entry name" value="N_methyl"/>
    <property type="match status" value="1"/>
</dbReference>
<dbReference type="EMBL" id="CP045503">
    <property type="protein sequence ID" value="QPG60302.1"/>
    <property type="molecule type" value="Genomic_DNA"/>
</dbReference>
<accession>A0ABX6VEB4</accession>
<dbReference type="PANTHER" id="PTHR30093:SF34">
    <property type="entry name" value="PREPILIN PEPTIDASE-DEPENDENT PROTEIN D"/>
    <property type="match status" value="1"/>
</dbReference>
<proteinExistence type="inferred from homology"/>
<evidence type="ECO:0000313" key="5">
    <source>
        <dbReference type="Proteomes" id="UP000316416"/>
    </source>
</evidence>
<keyword evidence="3" id="KW-0812">Transmembrane</keyword>
<evidence type="ECO:0000256" key="3">
    <source>
        <dbReference type="SAM" id="Phobius"/>
    </source>
</evidence>
<dbReference type="InterPro" id="IPR012902">
    <property type="entry name" value="N_methyl_site"/>
</dbReference>
<dbReference type="PROSITE" id="PS00409">
    <property type="entry name" value="PROKAR_NTER_METHYL"/>
    <property type="match status" value="1"/>
</dbReference>
<dbReference type="PANTHER" id="PTHR30093">
    <property type="entry name" value="GENERAL SECRETION PATHWAY PROTEIN G"/>
    <property type="match status" value="1"/>
</dbReference>
<reference evidence="4" key="1">
    <citation type="submission" date="2021-07" db="EMBL/GenBank/DDBJ databases">
        <title>Shewanella sp. YLB-07 whole genome sequence.</title>
        <authorList>
            <person name="Yu L."/>
        </authorList>
    </citation>
    <scope>NUCLEOTIDE SEQUENCE</scope>
    <source>
        <strain evidence="4">YLB-08</strain>
    </source>
</reference>
<sequence>MARNKSAKGFTLIELMIVVAIIGILAAIALPAYKDYVVSAEGGAAMKGLTAFAQKGQACIQTGIGCGGMPAEITKNTKLKSSVDFKQDTATVLTWTDSTCALTATFDAVGGVTYAVLTEYGTTTLCADGAGI</sequence>
<dbReference type="Proteomes" id="UP000316416">
    <property type="component" value="Chromosome"/>
</dbReference>
<dbReference type="SUPFAM" id="SSF54523">
    <property type="entry name" value="Pili subunits"/>
    <property type="match status" value="1"/>
</dbReference>
<keyword evidence="3" id="KW-0472">Membrane</keyword>
<comment type="similarity">
    <text evidence="1">Belongs to the N-Me-Phe pilin family.</text>
</comment>
<dbReference type="NCBIfam" id="TIGR02532">
    <property type="entry name" value="IV_pilin_GFxxxE"/>
    <property type="match status" value="1"/>
</dbReference>
<keyword evidence="3" id="KW-1133">Transmembrane helix</keyword>
<evidence type="ECO:0000313" key="4">
    <source>
        <dbReference type="EMBL" id="QPG60302.1"/>
    </source>
</evidence>
<dbReference type="InterPro" id="IPR045584">
    <property type="entry name" value="Pilin-like"/>
</dbReference>
<feature type="transmembrane region" description="Helical" evidence="3">
    <location>
        <begin position="12"/>
        <end position="33"/>
    </location>
</feature>
<gene>
    <name evidence="4" type="ORF">FM038_001930</name>
</gene>
<evidence type="ECO:0000256" key="1">
    <source>
        <dbReference type="ARBA" id="ARBA00005233"/>
    </source>
</evidence>
<name>A0ABX6VEB4_9GAMM</name>
<evidence type="ECO:0000256" key="2">
    <source>
        <dbReference type="ARBA" id="ARBA00022481"/>
    </source>
</evidence>
<keyword evidence="2" id="KW-0488">Methylation</keyword>
<keyword evidence="5" id="KW-1185">Reference proteome</keyword>